<protein>
    <recommendedName>
        <fullName evidence="2">G domain-containing protein</fullName>
    </recommendedName>
</protein>
<evidence type="ECO:0000259" key="2">
    <source>
        <dbReference type="Pfam" id="PF01926"/>
    </source>
</evidence>
<dbReference type="Proteomes" id="UP000069940">
    <property type="component" value="Unassembled WGS sequence"/>
</dbReference>
<dbReference type="InterPro" id="IPR025662">
    <property type="entry name" value="Sigma_54_int_dom_ATP-bd_1"/>
</dbReference>
<keyword evidence="1" id="KW-0175">Coiled coil</keyword>
<reference evidence="4" key="1">
    <citation type="journal article" date="2015" name="Proc. Natl. Acad. Sci. U.S.A.">
        <title>Genome sequence of the Asian Tiger mosquito, Aedes albopictus, reveals insights into its biology, genetics, and evolution.</title>
        <authorList>
            <person name="Chen X.G."/>
            <person name="Jiang X."/>
            <person name="Gu J."/>
            <person name="Xu M."/>
            <person name="Wu Y."/>
            <person name="Deng Y."/>
            <person name="Zhang C."/>
            <person name="Bonizzoni M."/>
            <person name="Dermauw W."/>
            <person name="Vontas J."/>
            <person name="Armbruster P."/>
            <person name="Huang X."/>
            <person name="Yang Y."/>
            <person name="Zhang H."/>
            <person name="He W."/>
            <person name="Peng H."/>
            <person name="Liu Y."/>
            <person name="Wu K."/>
            <person name="Chen J."/>
            <person name="Lirakis M."/>
            <person name="Topalis P."/>
            <person name="Van Leeuwen T."/>
            <person name="Hall A.B."/>
            <person name="Jiang X."/>
            <person name="Thorpe C."/>
            <person name="Mueller R.L."/>
            <person name="Sun C."/>
            <person name="Waterhouse R.M."/>
            <person name="Yan G."/>
            <person name="Tu Z.J."/>
            <person name="Fang X."/>
            <person name="James A.A."/>
        </authorList>
    </citation>
    <scope>NUCLEOTIDE SEQUENCE [LARGE SCALE GENOMIC DNA]</scope>
    <source>
        <strain evidence="4">Foshan</strain>
    </source>
</reference>
<dbReference type="PANTHER" id="PTHR32046:SF12">
    <property type="entry name" value="AIG1-TYPE G DOMAIN-CONTAINING PROTEIN"/>
    <property type="match status" value="1"/>
</dbReference>
<dbReference type="InterPro" id="IPR006073">
    <property type="entry name" value="GTP-bd"/>
</dbReference>
<proteinExistence type="predicted"/>
<feature type="domain" description="G" evidence="2">
    <location>
        <begin position="20"/>
        <end position="153"/>
    </location>
</feature>
<dbReference type="EnsemblMetazoa" id="AALFPA23_011203.R15838">
    <property type="protein sequence ID" value="AALFPA23_011203.P15838"/>
    <property type="gene ID" value="AALFPA23_011203"/>
</dbReference>
<name>A0ABM1YQC0_AEDAL</name>
<dbReference type="Gene3D" id="3.40.50.300">
    <property type="entry name" value="P-loop containing nucleotide triphosphate hydrolases"/>
    <property type="match status" value="1"/>
</dbReference>
<feature type="coiled-coil region" evidence="1">
    <location>
        <begin position="255"/>
        <end position="292"/>
    </location>
</feature>
<accession>A0ABM1YQC0</accession>
<reference evidence="3" key="2">
    <citation type="submission" date="2025-05" db="UniProtKB">
        <authorList>
            <consortium name="EnsemblMetazoa"/>
        </authorList>
    </citation>
    <scope>IDENTIFICATION</scope>
    <source>
        <strain evidence="3">Foshan</strain>
    </source>
</reference>
<dbReference type="GeneID" id="109621387"/>
<evidence type="ECO:0000313" key="4">
    <source>
        <dbReference type="Proteomes" id="UP000069940"/>
    </source>
</evidence>
<dbReference type="InterPro" id="IPR027417">
    <property type="entry name" value="P-loop_NTPase"/>
</dbReference>
<dbReference type="PANTHER" id="PTHR32046">
    <property type="entry name" value="G DOMAIN-CONTAINING PROTEIN"/>
    <property type="match status" value="1"/>
</dbReference>
<dbReference type="PROSITE" id="PS00675">
    <property type="entry name" value="SIGMA54_INTERACT_1"/>
    <property type="match status" value="1"/>
</dbReference>
<organism evidence="3 4">
    <name type="scientific">Aedes albopictus</name>
    <name type="common">Asian tiger mosquito</name>
    <name type="synonym">Stegomyia albopicta</name>
    <dbReference type="NCBI Taxonomy" id="7160"/>
    <lineage>
        <taxon>Eukaryota</taxon>
        <taxon>Metazoa</taxon>
        <taxon>Ecdysozoa</taxon>
        <taxon>Arthropoda</taxon>
        <taxon>Hexapoda</taxon>
        <taxon>Insecta</taxon>
        <taxon>Pterygota</taxon>
        <taxon>Neoptera</taxon>
        <taxon>Endopterygota</taxon>
        <taxon>Diptera</taxon>
        <taxon>Nematocera</taxon>
        <taxon>Culicoidea</taxon>
        <taxon>Culicidae</taxon>
        <taxon>Culicinae</taxon>
        <taxon>Aedini</taxon>
        <taxon>Aedes</taxon>
        <taxon>Stegomyia</taxon>
    </lineage>
</organism>
<evidence type="ECO:0000313" key="3">
    <source>
        <dbReference type="EnsemblMetazoa" id="AALFPA23_011203.P15838"/>
    </source>
</evidence>
<dbReference type="Pfam" id="PF01926">
    <property type="entry name" value="MMR_HSR1"/>
    <property type="match status" value="1"/>
</dbReference>
<dbReference type="SUPFAM" id="SSF52540">
    <property type="entry name" value="P-loop containing nucleoside triphosphate hydrolases"/>
    <property type="match status" value="1"/>
</dbReference>
<evidence type="ECO:0000256" key="1">
    <source>
        <dbReference type="SAM" id="Coils"/>
    </source>
</evidence>
<sequence length="496" mass="56454">MASTHKPQSTKPVPMEKYNILLIGETGSGKSTLVNYLTNFFLGGSPYHLKIAIPTKYYAVTESFEHSERDIEDSTKSQTIKPIEYDFKSDELQFSFIDTPGLCDTASTQNDEDHITKILAAAEEAGTLAAIMIVINGTRSRATVDLSHSLNEMKSFVPDCLLDNLMIVLTNCNRATANFELKQLKPWKILDDNVFYMNNSALSKPQELWSKDERLKQTIENEWTASMETMEQIKLRLKQIGMKVTNVFKEMRLKKNQIKSELFKILQEVEKLQNLQNDLDELKSAQQNALNDIKMYSNFTQTKTVNYVEYVDSQYYSRICSNCLKVCYEDWAYICSITGYLIPTFAYQFCNRTSNIMHCAFLPCVCDICKCSPFMHYDDTRKPIKKTKTVQEILDSVKAAYDSSVQKNEAMQNQIGGINVDMAALNAALDAHEATIRKCCQDLKNVCSQFNLVKELSGIIGVMEKAAENLKSVEARKNAHDRIRKIQLVIDELTRG</sequence>
<dbReference type="RefSeq" id="XP_062710789.1">
    <property type="nucleotide sequence ID" value="XM_062854805.1"/>
</dbReference>
<keyword evidence="4" id="KW-1185">Reference proteome</keyword>